<feature type="transmembrane region" description="Helical" evidence="1">
    <location>
        <begin position="26"/>
        <end position="44"/>
    </location>
</feature>
<comment type="caution">
    <text evidence="2">The sequence shown here is derived from an EMBL/GenBank/DDBJ whole genome shotgun (WGS) entry which is preliminary data.</text>
</comment>
<dbReference type="RefSeq" id="WP_130145971.1">
    <property type="nucleotide sequence ID" value="NZ_SGSU01000010.1"/>
</dbReference>
<keyword evidence="1" id="KW-0812">Transmembrane</keyword>
<accession>A0A4Q7AWV2</accession>
<dbReference type="AlphaFoldDB" id="A0A4Q7AWV2"/>
<sequence>MYFWRTDKLIEDLKQNRVSQNEFKNYYLASSIIVLLGIFASSQIEPEELKISFALFLINLGLLISWTNAIFKANGGAQGHAFLNRIIALYLPIMLKTTAFVIVLYSLILSIFNQFEAHFDKAQFAHIKTLISMAVDIFSSFLVYGRICAAVKKINSPQAAVKS</sequence>
<evidence type="ECO:0000256" key="1">
    <source>
        <dbReference type="SAM" id="Phobius"/>
    </source>
</evidence>
<feature type="transmembrane region" description="Helical" evidence="1">
    <location>
        <begin position="124"/>
        <end position="144"/>
    </location>
</feature>
<feature type="transmembrane region" description="Helical" evidence="1">
    <location>
        <begin position="50"/>
        <end position="71"/>
    </location>
</feature>
<keyword evidence="1" id="KW-0472">Membrane</keyword>
<gene>
    <name evidence="2" type="ORF">EXE25_10035</name>
</gene>
<dbReference type="Proteomes" id="UP000293483">
    <property type="component" value="Unassembled WGS sequence"/>
</dbReference>
<organism evidence="2 3">
    <name type="scientific">Acinetobacter bouvetii</name>
    <dbReference type="NCBI Taxonomy" id="202951"/>
    <lineage>
        <taxon>Bacteria</taxon>
        <taxon>Pseudomonadati</taxon>
        <taxon>Pseudomonadota</taxon>
        <taxon>Gammaproteobacteria</taxon>
        <taxon>Moraxellales</taxon>
        <taxon>Moraxellaceae</taxon>
        <taxon>Acinetobacter</taxon>
    </lineage>
</organism>
<proteinExistence type="predicted"/>
<protein>
    <submittedName>
        <fullName evidence="2">Uncharacterized protein</fullName>
    </submittedName>
</protein>
<evidence type="ECO:0000313" key="3">
    <source>
        <dbReference type="Proteomes" id="UP000293483"/>
    </source>
</evidence>
<reference evidence="2 3" key="1">
    <citation type="submission" date="2019-02" db="EMBL/GenBank/DDBJ databases">
        <title>The Batch Genome Submission of Acinetobacter spp. strains.</title>
        <authorList>
            <person name="Qin J."/>
            <person name="Hu Y."/>
            <person name="Ye H."/>
            <person name="Wei L."/>
            <person name="Feng Y."/>
            <person name="Zong Z."/>
        </authorList>
    </citation>
    <scope>NUCLEOTIDE SEQUENCE [LARGE SCALE GENOMIC DNA]</scope>
    <source>
        <strain evidence="2 3">WCHABo060081</strain>
    </source>
</reference>
<evidence type="ECO:0000313" key="2">
    <source>
        <dbReference type="EMBL" id="RZG66584.1"/>
    </source>
</evidence>
<name>A0A4Q7AWV2_9GAMM</name>
<keyword evidence="1" id="KW-1133">Transmembrane helix</keyword>
<feature type="transmembrane region" description="Helical" evidence="1">
    <location>
        <begin position="83"/>
        <end position="112"/>
    </location>
</feature>
<dbReference type="EMBL" id="SGSU01000010">
    <property type="protein sequence ID" value="RZG66584.1"/>
    <property type="molecule type" value="Genomic_DNA"/>
</dbReference>
<dbReference type="STRING" id="202951.GCA_001485025_01551"/>